<proteinExistence type="predicted"/>
<evidence type="ECO:0000313" key="1">
    <source>
        <dbReference type="EMBL" id="AFX92048.1"/>
    </source>
</evidence>
<protein>
    <submittedName>
        <fullName evidence="1">Uncharacterized protein</fullName>
    </submittedName>
</protein>
<accession>K7YUV8</accession>
<sequence length="66" mass="7529">MKIFSHVNNTKIDHMDYKIEITKVLGLDKKIKRITAKSSILSDYELKATVGHTIIKFTSRISSCFA</sequence>
<reference evidence="1 2" key="1">
    <citation type="journal article" date="2014" name="Virus Genes">
        <title>Complete genome sequence of Courdo11 virus, a member of the family Mimiviridae.</title>
        <authorList>
            <person name="Yoosuf N."/>
            <person name="Pagnier I."/>
            <person name="Fournous G."/>
            <person name="Robert C."/>
            <person name="La Scola B."/>
            <person name="Raoult D."/>
            <person name="Colson P."/>
        </authorList>
    </citation>
    <scope>NUCLEOTIDE SEQUENCE [LARGE SCALE GENOMIC DNA]</scope>
</reference>
<name>K7YUV8_9VIRU</name>
<organism evidence="1 2">
    <name type="scientific">Megavirus courdo11</name>
    <dbReference type="NCBI Taxonomy" id="1128140"/>
    <lineage>
        <taxon>Viruses</taxon>
        <taxon>Varidnaviria</taxon>
        <taxon>Bamfordvirae</taxon>
        <taxon>Nucleocytoviricota</taxon>
        <taxon>Megaviricetes</taxon>
        <taxon>Imitervirales</taxon>
        <taxon>Mimiviridae</taxon>
        <taxon>Megamimivirinae</taxon>
        <taxon>Megavirus</taxon>
        <taxon>Megavirus chilense</taxon>
    </lineage>
</organism>
<evidence type="ECO:0000313" key="2">
    <source>
        <dbReference type="Proteomes" id="UP000241137"/>
    </source>
</evidence>
<gene>
    <name evidence="1" type="ORF">CE11_00015</name>
</gene>
<dbReference type="Proteomes" id="UP000241137">
    <property type="component" value="Segment"/>
</dbReference>
<dbReference type="EMBL" id="JX975216">
    <property type="protein sequence ID" value="AFX92048.1"/>
    <property type="molecule type" value="Genomic_DNA"/>
</dbReference>